<sequence length="593" mass="68000">MSQLKPPHLDLNMTTNTKHAFQNSGPPSPSLSTTSFMSSVSWMAEKSSTELIPMLKNAYSALKDKERDLMLAAEIGKSLLENNIQLKTSYEDLLQQTQKSYNSTTAPLPTPSSSMPVDFDSALETGSSDDEDDFYHYGDEDDDDDDDDGEMRFIPSHRTREAMIEVLERKNIELSKRLESAIAEKEDSQRNNTKKSRKLEQEIENLKSNLEIASTKIQELEEMNQRQNRLERSKSLQQILRQAAKNNGELLPEEQQQEMEELLCKIDQLEIENKTVSDSKQDLENKLADTLRDLRRLKEQFEQFQFTQSDYETLQVAYERQFRHIAELNESVEEHRGVLQKLKERGVNIHSARSTPAPSVCGSVKSQTQFRNTLLGELETEWLKRNNSTTTNNSTPLSSMSSTSLPPPPPPQKQETKPALNTFSSLNNVSQFTEKALATFYNAPTADSALETVLSKASGIDKELLDEALSFIGRIEDEHDNDKCLDLHEYDIQDDDDYSDDEDMDVSTMDLFGSQQQDQYPTMDLYPTLSQQDSFQVARVTQRPKTFLGRLRRLVRHFFRAVWRWCRFAMILTTAVLISVWRGPEGMMIEYHH</sequence>
<dbReference type="OrthoDB" id="9451547at2759"/>
<feature type="transmembrane region" description="Helical" evidence="4">
    <location>
        <begin position="562"/>
        <end position="581"/>
    </location>
</feature>
<dbReference type="Proteomes" id="UP000646827">
    <property type="component" value="Unassembled WGS sequence"/>
</dbReference>
<accession>A0A8H7RXZ0</accession>
<keyword evidence="4" id="KW-0812">Transmembrane</keyword>
<keyword evidence="1 2" id="KW-0175">Coiled coil</keyword>
<dbReference type="PANTHER" id="PTHR32123:SF9">
    <property type="entry name" value="PROTEIN SPINDLY"/>
    <property type="match status" value="1"/>
</dbReference>
<dbReference type="PANTHER" id="PTHR32123">
    <property type="entry name" value="BICD FAMILY-LIKE CARGO ADAPTER"/>
    <property type="match status" value="1"/>
</dbReference>
<proteinExistence type="predicted"/>
<keyword evidence="4" id="KW-0472">Membrane</keyword>
<evidence type="ECO:0000256" key="1">
    <source>
        <dbReference type="ARBA" id="ARBA00023054"/>
    </source>
</evidence>
<dbReference type="InterPro" id="IPR051149">
    <property type="entry name" value="Spindly/BICDR_Dynein_Adapter"/>
</dbReference>
<evidence type="ECO:0000256" key="3">
    <source>
        <dbReference type="SAM" id="MobiDB-lite"/>
    </source>
</evidence>
<gene>
    <name evidence="5" type="ORF">INT45_006248</name>
</gene>
<feature type="coiled-coil region" evidence="2">
    <location>
        <begin position="164"/>
        <end position="300"/>
    </location>
</feature>
<name>A0A8H7RXZ0_9FUNG</name>
<organism evidence="5 6">
    <name type="scientific">Circinella minor</name>
    <dbReference type="NCBI Taxonomy" id="1195481"/>
    <lineage>
        <taxon>Eukaryota</taxon>
        <taxon>Fungi</taxon>
        <taxon>Fungi incertae sedis</taxon>
        <taxon>Mucoromycota</taxon>
        <taxon>Mucoromycotina</taxon>
        <taxon>Mucoromycetes</taxon>
        <taxon>Mucorales</taxon>
        <taxon>Lichtheimiaceae</taxon>
        <taxon>Circinella</taxon>
    </lineage>
</organism>
<keyword evidence="4" id="KW-1133">Transmembrane helix</keyword>
<feature type="region of interest" description="Disordered" evidence="3">
    <location>
        <begin position="382"/>
        <end position="418"/>
    </location>
</feature>
<feature type="compositionally biased region" description="Acidic residues" evidence="3">
    <location>
        <begin position="127"/>
        <end position="149"/>
    </location>
</feature>
<keyword evidence="6" id="KW-1185">Reference proteome</keyword>
<dbReference type="AlphaFoldDB" id="A0A8H7RXZ0"/>
<feature type="region of interest" description="Disordered" evidence="3">
    <location>
        <begin position="101"/>
        <end position="156"/>
    </location>
</feature>
<feature type="compositionally biased region" description="Low complexity" evidence="3">
    <location>
        <begin position="386"/>
        <end position="404"/>
    </location>
</feature>
<dbReference type="EMBL" id="JAEPRB010000242">
    <property type="protein sequence ID" value="KAG2218247.1"/>
    <property type="molecule type" value="Genomic_DNA"/>
</dbReference>
<feature type="compositionally biased region" description="Low complexity" evidence="3">
    <location>
        <begin position="103"/>
        <end position="116"/>
    </location>
</feature>
<evidence type="ECO:0000256" key="2">
    <source>
        <dbReference type="SAM" id="Coils"/>
    </source>
</evidence>
<evidence type="ECO:0000313" key="5">
    <source>
        <dbReference type="EMBL" id="KAG2218247.1"/>
    </source>
</evidence>
<reference evidence="5 6" key="1">
    <citation type="submission" date="2020-12" db="EMBL/GenBank/DDBJ databases">
        <title>Metabolic potential, ecology and presence of endohyphal bacteria is reflected in genomic diversity of Mucoromycotina.</title>
        <authorList>
            <person name="Muszewska A."/>
            <person name="Okrasinska A."/>
            <person name="Steczkiewicz K."/>
            <person name="Drgas O."/>
            <person name="Orlowska M."/>
            <person name="Perlinska-Lenart U."/>
            <person name="Aleksandrzak-Piekarczyk T."/>
            <person name="Szatraj K."/>
            <person name="Zielenkiewicz U."/>
            <person name="Pilsyk S."/>
            <person name="Malc E."/>
            <person name="Mieczkowski P."/>
            <person name="Kruszewska J.S."/>
            <person name="Biernat P."/>
            <person name="Pawlowska J."/>
        </authorList>
    </citation>
    <scope>NUCLEOTIDE SEQUENCE [LARGE SCALE GENOMIC DNA]</scope>
    <source>
        <strain evidence="5 6">CBS 142.35</strain>
    </source>
</reference>
<comment type="caution">
    <text evidence="5">The sequence shown here is derived from an EMBL/GenBank/DDBJ whole genome shotgun (WGS) entry which is preliminary data.</text>
</comment>
<evidence type="ECO:0000313" key="6">
    <source>
        <dbReference type="Proteomes" id="UP000646827"/>
    </source>
</evidence>
<evidence type="ECO:0000256" key="4">
    <source>
        <dbReference type="SAM" id="Phobius"/>
    </source>
</evidence>
<protein>
    <submittedName>
        <fullName evidence="5">Uncharacterized protein</fullName>
    </submittedName>
</protein>